<evidence type="ECO:0000256" key="1">
    <source>
        <dbReference type="SAM" id="Coils"/>
    </source>
</evidence>
<dbReference type="Proteomes" id="UP000184526">
    <property type="component" value="Unassembled WGS sequence"/>
</dbReference>
<organism evidence="2 3">
    <name type="scientific">Clostridium collagenovorans DSM 3089</name>
    <dbReference type="NCBI Taxonomy" id="1121306"/>
    <lineage>
        <taxon>Bacteria</taxon>
        <taxon>Bacillati</taxon>
        <taxon>Bacillota</taxon>
        <taxon>Clostridia</taxon>
        <taxon>Eubacteriales</taxon>
        <taxon>Clostridiaceae</taxon>
        <taxon>Clostridium</taxon>
    </lineage>
</organism>
<name>A0A1M5XNQ3_9CLOT</name>
<dbReference type="Gene3D" id="1.20.140.160">
    <property type="match status" value="1"/>
</dbReference>
<keyword evidence="1" id="KW-0175">Coiled coil</keyword>
<dbReference type="SUPFAM" id="SSF88659">
    <property type="entry name" value="Sigma3 and sigma4 domains of RNA polymerase sigma factors"/>
    <property type="match status" value="1"/>
</dbReference>
<feature type="coiled-coil region" evidence="1">
    <location>
        <begin position="58"/>
        <end position="85"/>
    </location>
</feature>
<dbReference type="AlphaFoldDB" id="A0A1M5XNQ3"/>
<reference evidence="2 3" key="1">
    <citation type="submission" date="2016-11" db="EMBL/GenBank/DDBJ databases">
        <authorList>
            <person name="Jaros S."/>
            <person name="Januszkiewicz K."/>
            <person name="Wedrychowicz H."/>
        </authorList>
    </citation>
    <scope>NUCLEOTIDE SEQUENCE [LARGE SCALE GENOMIC DNA]</scope>
    <source>
        <strain evidence="2 3">DSM 3089</strain>
    </source>
</reference>
<proteinExistence type="predicted"/>
<dbReference type="InterPro" id="IPR013324">
    <property type="entry name" value="RNA_pol_sigma_r3/r4-like"/>
</dbReference>
<dbReference type="STRING" id="1121306.SAMN02745196_02346"/>
<sequence>MDKVLKETENLLYGYKDFETKLKIIDLEIEKVKSNYNGVSAVRIEEASSKTNKVNSGVENEILKKEEAILKLQEMKKEIEYTRRKVDISFSNLTDEEQMLVNLRYFSRPKKTWIEIGNTMGIDKDYCCKLRKNIVYRIGNLVNSI</sequence>
<dbReference type="OrthoDB" id="1706986at2"/>
<keyword evidence="3" id="KW-1185">Reference proteome</keyword>
<evidence type="ECO:0000313" key="3">
    <source>
        <dbReference type="Proteomes" id="UP000184526"/>
    </source>
</evidence>
<dbReference type="EMBL" id="FQXP01000009">
    <property type="protein sequence ID" value="SHI01457.1"/>
    <property type="molecule type" value="Genomic_DNA"/>
</dbReference>
<protein>
    <recommendedName>
        <fullName evidence="4">Phage transcriptional activator, RinA family</fullName>
    </recommendedName>
</protein>
<evidence type="ECO:0000313" key="2">
    <source>
        <dbReference type="EMBL" id="SHI01457.1"/>
    </source>
</evidence>
<gene>
    <name evidence="2" type="ORF">SAMN02745196_02346</name>
</gene>
<accession>A0A1M5XNQ3</accession>
<dbReference type="RefSeq" id="WP_072832203.1">
    <property type="nucleotide sequence ID" value="NZ_FQXP01000009.1"/>
</dbReference>
<evidence type="ECO:0008006" key="4">
    <source>
        <dbReference type="Google" id="ProtNLM"/>
    </source>
</evidence>